<proteinExistence type="predicted"/>
<organism evidence="1">
    <name type="scientific">Rhizophora mucronata</name>
    <name type="common">Asiatic mangrove</name>
    <dbReference type="NCBI Taxonomy" id="61149"/>
    <lineage>
        <taxon>Eukaryota</taxon>
        <taxon>Viridiplantae</taxon>
        <taxon>Streptophyta</taxon>
        <taxon>Embryophyta</taxon>
        <taxon>Tracheophyta</taxon>
        <taxon>Spermatophyta</taxon>
        <taxon>Magnoliopsida</taxon>
        <taxon>eudicotyledons</taxon>
        <taxon>Gunneridae</taxon>
        <taxon>Pentapetalae</taxon>
        <taxon>rosids</taxon>
        <taxon>fabids</taxon>
        <taxon>Malpighiales</taxon>
        <taxon>Rhizophoraceae</taxon>
        <taxon>Rhizophora</taxon>
    </lineage>
</organism>
<accession>A0A2P2JZP1</accession>
<evidence type="ECO:0000313" key="1">
    <source>
        <dbReference type="EMBL" id="MBW98929.1"/>
    </source>
</evidence>
<name>A0A2P2JZP1_RHIMU</name>
<reference evidence="1" key="1">
    <citation type="submission" date="2018-02" db="EMBL/GenBank/DDBJ databases">
        <title>Rhizophora mucronata_Transcriptome.</title>
        <authorList>
            <person name="Meera S.P."/>
            <person name="Sreeshan A."/>
            <person name="Augustine A."/>
        </authorList>
    </citation>
    <scope>NUCLEOTIDE SEQUENCE</scope>
    <source>
        <tissue evidence="1">Leaf</tissue>
    </source>
</reference>
<dbReference type="AlphaFoldDB" id="A0A2P2JZP1"/>
<sequence>MLKRGRSIICVNNVTRLLVDLCHPISKFFCIRNSCRKEHKSRILWCHYNAFFPYHTSFSIPHVMHFIKNNPSHLTSDL</sequence>
<dbReference type="EMBL" id="GGEC01018446">
    <property type="protein sequence ID" value="MBW98929.1"/>
    <property type="molecule type" value="Transcribed_RNA"/>
</dbReference>
<protein>
    <submittedName>
        <fullName evidence="1">Uncharacterized protein MANES_07G030200</fullName>
    </submittedName>
</protein>